<comment type="caution">
    <text evidence="1">The sequence shown here is derived from an EMBL/GenBank/DDBJ whole genome shotgun (WGS) entry which is preliminary data.</text>
</comment>
<accession>A0A4C1YWJ4</accession>
<name>A0A4C1YWJ4_EUMVA</name>
<organism evidence="1 2">
    <name type="scientific">Eumeta variegata</name>
    <name type="common">Bagworm moth</name>
    <name type="synonym">Eumeta japonica</name>
    <dbReference type="NCBI Taxonomy" id="151549"/>
    <lineage>
        <taxon>Eukaryota</taxon>
        <taxon>Metazoa</taxon>
        <taxon>Ecdysozoa</taxon>
        <taxon>Arthropoda</taxon>
        <taxon>Hexapoda</taxon>
        <taxon>Insecta</taxon>
        <taxon>Pterygota</taxon>
        <taxon>Neoptera</taxon>
        <taxon>Endopterygota</taxon>
        <taxon>Lepidoptera</taxon>
        <taxon>Glossata</taxon>
        <taxon>Ditrysia</taxon>
        <taxon>Tineoidea</taxon>
        <taxon>Psychidae</taxon>
        <taxon>Oiketicinae</taxon>
        <taxon>Eumeta</taxon>
    </lineage>
</organism>
<dbReference type="EMBL" id="BGZK01001404">
    <property type="protein sequence ID" value="GBP79184.1"/>
    <property type="molecule type" value="Genomic_DNA"/>
</dbReference>
<keyword evidence="2" id="KW-1185">Reference proteome</keyword>
<reference evidence="1 2" key="1">
    <citation type="journal article" date="2019" name="Commun. Biol.">
        <title>The bagworm genome reveals a unique fibroin gene that provides high tensile strength.</title>
        <authorList>
            <person name="Kono N."/>
            <person name="Nakamura H."/>
            <person name="Ohtoshi R."/>
            <person name="Tomita M."/>
            <person name="Numata K."/>
            <person name="Arakawa K."/>
        </authorList>
    </citation>
    <scope>NUCLEOTIDE SEQUENCE [LARGE SCALE GENOMIC DNA]</scope>
</reference>
<sequence length="74" mass="8337">MSAAWSLVKAATDGVARSHRWRHCPDTVAGPRAPPRRDLNNSFLIELFSAKYDHDPTRRSRAGRALLGRRRARG</sequence>
<proteinExistence type="predicted"/>
<dbReference type="AlphaFoldDB" id="A0A4C1YWJ4"/>
<dbReference type="Proteomes" id="UP000299102">
    <property type="component" value="Unassembled WGS sequence"/>
</dbReference>
<protein>
    <submittedName>
        <fullName evidence="1">Uncharacterized protein</fullName>
    </submittedName>
</protein>
<gene>
    <name evidence="1" type="ORF">EVAR_53050_1</name>
</gene>
<evidence type="ECO:0000313" key="1">
    <source>
        <dbReference type="EMBL" id="GBP79184.1"/>
    </source>
</evidence>
<evidence type="ECO:0000313" key="2">
    <source>
        <dbReference type="Proteomes" id="UP000299102"/>
    </source>
</evidence>